<proteinExistence type="predicted"/>
<evidence type="ECO:0000313" key="3">
    <source>
        <dbReference type="Proteomes" id="UP000279911"/>
    </source>
</evidence>
<keyword evidence="1" id="KW-1133">Transmembrane helix</keyword>
<evidence type="ECO:0000313" key="2">
    <source>
        <dbReference type="EMBL" id="RSD26260.1"/>
    </source>
</evidence>
<organism evidence="2 3">
    <name type="scientific">Mesobacillus subterraneus</name>
    <dbReference type="NCBI Taxonomy" id="285983"/>
    <lineage>
        <taxon>Bacteria</taxon>
        <taxon>Bacillati</taxon>
        <taxon>Bacillota</taxon>
        <taxon>Bacilli</taxon>
        <taxon>Bacillales</taxon>
        <taxon>Bacillaceae</taxon>
        <taxon>Mesobacillus</taxon>
    </lineage>
</organism>
<dbReference type="Proteomes" id="UP000279911">
    <property type="component" value="Unassembled WGS sequence"/>
</dbReference>
<keyword evidence="1" id="KW-0472">Membrane</keyword>
<gene>
    <name evidence="2" type="ORF">EJA10_15705</name>
</gene>
<evidence type="ECO:0000256" key="1">
    <source>
        <dbReference type="SAM" id="Phobius"/>
    </source>
</evidence>
<reference evidence="3" key="1">
    <citation type="submission" date="2018-12" db="EMBL/GenBank/DDBJ databases">
        <title>Bacillus chawlae sp. nov., Bacillus glennii sp. nov., and Bacillus saganii sp. nov. Isolated from the Vehicle Assembly Building at Kennedy Space Center where the Viking Spacecraft were Assembled.</title>
        <authorList>
            <person name="Seuylemezian A."/>
            <person name="Vaishampayan P."/>
        </authorList>
    </citation>
    <scope>NUCLEOTIDE SEQUENCE [LARGE SCALE GENOMIC DNA]</scope>
    <source>
        <strain evidence="3">DSM 13966</strain>
    </source>
</reference>
<accession>A0A3R9F0B8</accession>
<keyword evidence="1" id="KW-0812">Transmembrane</keyword>
<dbReference type="RefSeq" id="WP_125480962.1">
    <property type="nucleotide sequence ID" value="NZ_RSFW01000017.1"/>
</dbReference>
<name>A0A3R9F0B8_9BACI</name>
<sequence length="121" mass="13737">MCVSHQNIDQLAYSTAEQIVQLTIYRPLYIELIGEGRFAIEAGKPFLAERRGVISKILLTDKDGNIYRIEPDEIGLQFAQGNIDYKEYLYQQKKGNRQLIGLTFGLVTLFATAGWGFVTLF</sequence>
<dbReference type="OrthoDB" id="2427947at2"/>
<comment type="caution">
    <text evidence="2">The sequence shown here is derived from an EMBL/GenBank/DDBJ whole genome shotgun (WGS) entry which is preliminary data.</text>
</comment>
<dbReference type="AlphaFoldDB" id="A0A3R9F0B8"/>
<feature type="transmembrane region" description="Helical" evidence="1">
    <location>
        <begin position="99"/>
        <end position="118"/>
    </location>
</feature>
<protein>
    <submittedName>
        <fullName evidence="2">Uncharacterized protein</fullName>
    </submittedName>
</protein>
<dbReference type="EMBL" id="RSFW01000017">
    <property type="protein sequence ID" value="RSD26260.1"/>
    <property type="molecule type" value="Genomic_DNA"/>
</dbReference>